<comment type="caution">
    <text evidence="1">The sequence shown here is derived from an EMBL/GenBank/DDBJ whole genome shotgun (WGS) entry which is preliminary data.</text>
</comment>
<evidence type="ECO:0000313" key="1">
    <source>
        <dbReference type="EMBL" id="GEN61625.1"/>
    </source>
</evidence>
<dbReference type="EMBL" id="BJYF01000052">
    <property type="protein sequence ID" value="GEN61625.1"/>
    <property type="molecule type" value="Genomic_DNA"/>
</dbReference>
<name>A0A511XFE2_9PROT</name>
<keyword evidence="2" id="KW-1185">Reference proteome</keyword>
<evidence type="ECO:0000313" key="2">
    <source>
        <dbReference type="Proteomes" id="UP000321635"/>
    </source>
</evidence>
<proteinExistence type="predicted"/>
<sequence length="78" mass="8591">MISLAAKVNEAVVSQLETSIHTNQILPSVPIIRVGARLRDDVKAMVGSLRNNVNHASYGIRTIEGRGPITKHFNMINR</sequence>
<dbReference type="AlphaFoldDB" id="A0A511XFE2"/>
<gene>
    <name evidence="1" type="ORF">ANI02nite_35090</name>
</gene>
<protein>
    <submittedName>
        <fullName evidence="1">Uncharacterized protein</fullName>
    </submittedName>
</protein>
<organism evidence="1 2">
    <name type="scientific">Acetobacter nitrogenifigens DSM 23921 = NBRC 105050</name>
    <dbReference type="NCBI Taxonomy" id="1120919"/>
    <lineage>
        <taxon>Bacteria</taxon>
        <taxon>Pseudomonadati</taxon>
        <taxon>Pseudomonadota</taxon>
        <taxon>Alphaproteobacteria</taxon>
        <taxon>Acetobacterales</taxon>
        <taxon>Acetobacteraceae</taxon>
        <taxon>Acetobacter</taxon>
    </lineage>
</organism>
<dbReference type="Proteomes" id="UP000321635">
    <property type="component" value="Unassembled WGS sequence"/>
</dbReference>
<reference evidence="1 2" key="1">
    <citation type="submission" date="2019-07" db="EMBL/GenBank/DDBJ databases">
        <title>Whole genome shotgun sequence of Acetobacter nitrogenifigens NBRC 105050.</title>
        <authorList>
            <person name="Hosoyama A."/>
            <person name="Uohara A."/>
            <person name="Ohji S."/>
            <person name="Ichikawa N."/>
        </authorList>
    </citation>
    <scope>NUCLEOTIDE SEQUENCE [LARGE SCALE GENOMIC DNA]</scope>
    <source>
        <strain evidence="1 2">NBRC 105050</strain>
    </source>
</reference>
<accession>A0A511XFE2</accession>